<sequence length="62" mass="7407">MPLYFRIWIGHSYSNKRKRTQPLCFVRFQKRIDLGEIRLCSLLSLVALHVLSVFVQKSTQKR</sequence>
<reference evidence="2 3" key="1">
    <citation type="submission" date="2019-09" db="EMBL/GenBank/DDBJ databases">
        <title>Draft genome sequencing and comparative genomics of hatchery-associated Vibrios.</title>
        <authorList>
            <person name="Kehlet-Delgado H."/>
            <person name="Mueller R.S."/>
        </authorList>
    </citation>
    <scope>NUCLEOTIDE SEQUENCE [LARGE SCALE GENOMIC DNA]</scope>
    <source>
        <strain evidence="2 3">081416A</strain>
    </source>
</reference>
<accession>A0A7Y4AYN9</accession>
<dbReference type="EMBL" id="AAXMUW010000001">
    <property type="protein sequence ID" value="EGQ9133720.1"/>
    <property type="molecule type" value="Genomic_DNA"/>
</dbReference>
<organism evidence="2 3">
    <name type="scientific">Vibrio alginolyticus</name>
    <dbReference type="NCBI Taxonomy" id="663"/>
    <lineage>
        <taxon>Bacteria</taxon>
        <taxon>Pseudomonadati</taxon>
        <taxon>Pseudomonadota</taxon>
        <taxon>Gammaproteobacteria</taxon>
        <taxon>Vibrionales</taxon>
        <taxon>Vibrionaceae</taxon>
        <taxon>Vibrio</taxon>
    </lineage>
</organism>
<dbReference type="AlphaFoldDB" id="A0A7Y4AYN9"/>
<evidence type="ECO:0000313" key="2">
    <source>
        <dbReference type="EMBL" id="NOI07508.1"/>
    </source>
</evidence>
<evidence type="ECO:0000313" key="3">
    <source>
        <dbReference type="Proteomes" id="UP000532247"/>
    </source>
</evidence>
<dbReference type="Proteomes" id="UP000714625">
    <property type="component" value="Unassembled WGS sequence"/>
</dbReference>
<proteinExistence type="predicted"/>
<gene>
    <name evidence="2" type="ORF">F0254_01340</name>
    <name evidence="1" type="ORF">GHY86_00950</name>
</gene>
<dbReference type="Proteomes" id="UP000532247">
    <property type="component" value="Unassembled WGS sequence"/>
</dbReference>
<comment type="caution">
    <text evidence="2">The sequence shown here is derived from an EMBL/GenBank/DDBJ whole genome shotgun (WGS) entry which is preliminary data.</text>
</comment>
<protein>
    <submittedName>
        <fullName evidence="2">Uncharacterized protein</fullName>
    </submittedName>
</protein>
<name>A0A7Y4AYN9_VIBAL</name>
<dbReference type="EMBL" id="VTYF01000001">
    <property type="protein sequence ID" value="NOI07508.1"/>
    <property type="molecule type" value="Genomic_DNA"/>
</dbReference>
<reference evidence="1" key="2">
    <citation type="submission" date="2019-11" db="EMBL/GenBank/DDBJ databases">
        <authorList>
            <consortium name="PulseNet: The National Subtyping Network for Foodborne Disease Surveillance"/>
            <person name="Tarr C.L."/>
            <person name="Trees E."/>
            <person name="Katz L.S."/>
            <person name="Carleton-Romer H.A."/>
            <person name="Stroika S."/>
            <person name="Kucerova Z."/>
            <person name="Roache K.F."/>
            <person name="Sabol A.L."/>
            <person name="Besser J."/>
            <person name="Gerner-Smidt P."/>
        </authorList>
    </citation>
    <scope>NUCLEOTIDE SEQUENCE</scope>
    <source>
        <strain evidence="1">PNUSAV001129</strain>
    </source>
</reference>
<evidence type="ECO:0000313" key="1">
    <source>
        <dbReference type="EMBL" id="EGQ9133720.1"/>
    </source>
</evidence>